<comment type="similarity">
    <text evidence="3">Belongs to the acetyltransferase family. RimJ subfamily.</text>
</comment>
<comment type="caution">
    <text evidence="5">The sequence shown here is derived from an EMBL/GenBank/DDBJ whole genome shotgun (WGS) entry which is preliminary data.</text>
</comment>
<evidence type="ECO:0000256" key="3">
    <source>
        <dbReference type="ARBA" id="ARBA00038502"/>
    </source>
</evidence>
<accession>A0A7Y9E6T5</accession>
<proteinExistence type="inferred from homology"/>
<keyword evidence="6" id="KW-1185">Reference proteome</keyword>
<dbReference type="PROSITE" id="PS51186">
    <property type="entry name" value="GNAT"/>
    <property type="match status" value="1"/>
</dbReference>
<organism evidence="5 6">
    <name type="scientific">Nocardioides panaciterrulae</name>
    <dbReference type="NCBI Taxonomy" id="661492"/>
    <lineage>
        <taxon>Bacteria</taxon>
        <taxon>Bacillati</taxon>
        <taxon>Actinomycetota</taxon>
        <taxon>Actinomycetes</taxon>
        <taxon>Propionibacteriales</taxon>
        <taxon>Nocardioidaceae</taxon>
        <taxon>Nocardioides</taxon>
    </lineage>
</organism>
<dbReference type="GO" id="GO:0005737">
    <property type="term" value="C:cytoplasm"/>
    <property type="evidence" value="ECO:0007669"/>
    <property type="project" value="TreeGrafter"/>
</dbReference>
<gene>
    <name evidence="5" type="ORF">BJZ21_002357</name>
</gene>
<dbReference type="AlphaFoldDB" id="A0A7Y9E6T5"/>
<dbReference type="RefSeq" id="WP_179663932.1">
    <property type="nucleotide sequence ID" value="NZ_JACCBG010000001.1"/>
</dbReference>
<dbReference type="PANTHER" id="PTHR43792:SF8">
    <property type="entry name" value="[RIBOSOMAL PROTEIN US5]-ALANINE N-ACETYLTRANSFERASE"/>
    <property type="match status" value="1"/>
</dbReference>
<dbReference type="Pfam" id="PF13302">
    <property type="entry name" value="Acetyltransf_3"/>
    <property type="match status" value="1"/>
</dbReference>
<dbReference type="Gene3D" id="3.40.630.30">
    <property type="match status" value="1"/>
</dbReference>
<sequence>MLPAGYELRPLAGDDAPALAAAYARNRDHLAPWDPRRSEEFFTEAGQRRDTDAKLESARLGLQDPWLLWHDQVVVGRVNLNNIVRGVFQSASVGYWVDRQYLGRGLAGAAVGFALRRASEMGLHRVEAGTLVGNLASQAVLRRCGFEQYGAAAQYLFIAGAWQDHLLFQRILHDRPAGPAAA</sequence>
<dbReference type="EC" id="2.3.1.267" evidence="5"/>
<protein>
    <submittedName>
        <fullName evidence="5">Ribosomal-protein-alanine N-acetyltransferase</fullName>
        <ecNumber evidence="5">2.3.1.267</ecNumber>
    </submittedName>
</protein>
<keyword evidence="1 5" id="KW-0808">Transferase</keyword>
<dbReference type="InterPro" id="IPR051531">
    <property type="entry name" value="N-acetyltransferase"/>
</dbReference>
<dbReference type="InterPro" id="IPR016181">
    <property type="entry name" value="Acyl_CoA_acyltransferase"/>
</dbReference>
<dbReference type="InterPro" id="IPR000182">
    <property type="entry name" value="GNAT_dom"/>
</dbReference>
<evidence type="ECO:0000313" key="6">
    <source>
        <dbReference type="Proteomes" id="UP000535511"/>
    </source>
</evidence>
<name>A0A7Y9E6T5_9ACTN</name>
<keyword evidence="2 5" id="KW-0012">Acyltransferase</keyword>
<evidence type="ECO:0000313" key="5">
    <source>
        <dbReference type="EMBL" id="NYD42274.1"/>
    </source>
</evidence>
<dbReference type="GO" id="GO:0008999">
    <property type="term" value="F:protein-N-terminal-alanine acetyltransferase activity"/>
    <property type="evidence" value="ECO:0007669"/>
    <property type="project" value="UniProtKB-EC"/>
</dbReference>
<reference evidence="5 6" key="1">
    <citation type="submission" date="2020-07" db="EMBL/GenBank/DDBJ databases">
        <title>Sequencing the genomes of 1000 actinobacteria strains.</title>
        <authorList>
            <person name="Klenk H.-P."/>
        </authorList>
    </citation>
    <scope>NUCLEOTIDE SEQUENCE [LARGE SCALE GENOMIC DNA]</scope>
    <source>
        <strain evidence="5 6">DSM 21350</strain>
    </source>
</reference>
<dbReference type="PANTHER" id="PTHR43792">
    <property type="entry name" value="GNAT FAMILY, PUTATIVE (AFU_ORTHOLOGUE AFUA_3G00765)-RELATED-RELATED"/>
    <property type="match status" value="1"/>
</dbReference>
<evidence type="ECO:0000259" key="4">
    <source>
        <dbReference type="PROSITE" id="PS51186"/>
    </source>
</evidence>
<dbReference type="SUPFAM" id="SSF55729">
    <property type="entry name" value="Acyl-CoA N-acyltransferases (Nat)"/>
    <property type="match status" value="1"/>
</dbReference>
<evidence type="ECO:0000256" key="2">
    <source>
        <dbReference type="ARBA" id="ARBA00023315"/>
    </source>
</evidence>
<evidence type="ECO:0000256" key="1">
    <source>
        <dbReference type="ARBA" id="ARBA00022679"/>
    </source>
</evidence>
<dbReference type="Proteomes" id="UP000535511">
    <property type="component" value="Unassembled WGS sequence"/>
</dbReference>
<dbReference type="EMBL" id="JACCBG010000001">
    <property type="protein sequence ID" value="NYD42274.1"/>
    <property type="molecule type" value="Genomic_DNA"/>
</dbReference>
<feature type="domain" description="N-acetyltransferase" evidence="4">
    <location>
        <begin position="6"/>
        <end position="169"/>
    </location>
</feature>